<name>A0A1I3PAB3_9BACL</name>
<dbReference type="Proteomes" id="UP000199545">
    <property type="component" value="Unassembled WGS sequence"/>
</dbReference>
<dbReference type="CDD" id="cd05233">
    <property type="entry name" value="SDR_c"/>
    <property type="match status" value="1"/>
</dbReference>
<dbReference type="RefSeq" id="WP_245739775.1">
    <property type="nucleotide sequence ID" value="NZ_FORR01000005.1"/>
</dbReference>
<dbReference type="Gene3D" id="3.40.50.720">
    <property type="entry name" value="NAD(P)-binding Rossmann-like Domain"/>
    <property type="match status" value="1"/>
</dbReference>
<evidence type="ECO:0000313" key="1">
    <source>
        <dbReference type="EMBL" id="SFJ18445.1"/>
    </source>
</evidence>
<proteinExistence type="predicted"/>
<accession>A0A1I3PAB3</accession>
<evidence type="ECO:0000313" key="2">
    <source>
        <dbReference type="Proteomes" id="UP000199545"/>
    </source>
</evidence>
<keyword evidence="2" id="KW-1185">Reference proteome</keyword>
<organism evidence="1 2">
    <name type="scientific">Thermoflavimicrobium dichotomicum</name>
    <dbReference type="NCBI Taxonomy" id="46223"/>
    <lineage>
        <taxon>Bacteria</taxon>
        <taxon>Bacillati</taxon>
        <taxon>Bacillota</taxon>
        <taxon>Bacilli</taxon>
        <taxon>Bacillales</taxon>
        <taxon>Thermoactinomycetaceae</taxon>
        <taxon>Thermoflavimicrobium</taxon>
    </lineage>
</organism>
<dbReference type="EMBL" id="FORR01000005">
    <property type="protein sequence ID" value="SFJ18445.1"/>
    <property type="molecule type" value="Genomic_DNA"/>
</dbReference>
<dbReference type="Pfam" id="PF00106">
    <property type="entry name" value="adh_short"/>
    <property type="match status" value="1"/>
</dbReference>
<gene>
    <name evidence="1" type="ORF">SAMN05421852_105152</name>
</gene>
<dbReference type="PANTHER" id="PTHR42820">
    <property type="entry name" value="SHORT-CHAIN DEHYDROGENASE REDUCTASE"/>
    <property type="match status" value="1"/>
</dbReference>
<sequence length="159" mass="17555">MEQFCGKVALVTGGGSGIGRATSLAFARKGAKVVVAGRTRDKIEETKEMIKELGGEAIAVQVDTSFDEQVKKMLQITINQFGHLDFACNAAGVGGKLVPTADVTEDDFDLTMAVNLKGVWLCMKYEINQMLKQGNGVIVEYLIYQWLRWYSKRSNLRSK</sequence>
<dbReference type="AlphaFoldDB" id="A0A1I3PAB3"/>
<dbReference type="InterPro" id="IPR002347">
    <property type="entry name" value="SDR_fam"/>
</dbReference>
<dbReference type="SUPFAM" id="SSF51735">
    <property type="entry name" value="NAD(P)-binding Rossmann-fold domains"/>
    <property type="match status" value="1"/>
</dbReference>
<dbReference type="PANTHER" id="PTHR42820:SF1">
    <property type="entry name" value="SHORT-CHAIN DEHYDROGENASE_REDUCTASE FAMILY PROTEIN"/>
    <property type="match status" value="1"/>
</dbReference>
<reference evidence="1 2" key="1">
    <citation type="submission" date="2016-10" db="EMBL/GenBank/DDBJ databases">
        <authorList>
            <person name="de Groot N.N."/>
        </authorList>
    </citation>
    <scope>NUCLEOTIDE SEQUENCE [LARGE SCALE GENOMIC DNA]</scope>
    <source>
        <strain evidence="1 2">DSM 44778</strain>
    </source>
</reference>
<dbReference type="PRINTS" id="PR00081">
    <property type="entry name" value="GDHRDH"/>
</dbReference>
<dbReference type="InterPro" id="IPR036291">
    <property type="entry name" value="NAD(P)-bd_dom_sf"/>
</dbReference>
<dbReference type="STRING" id="46223.SAMN05421852_105152"/>
<protein>
    <submittedName>
        <fullName evidence="1">Short chain dehydrogenase</fullName>
    </submittedName>
</protein>